<feature type="domain" description="MRH" evidence="6">
    <location>
        <begin position="56"/>
        <end position="203"/>
    </location>
</feature>
<proteinExistence type="predicted"/>
<feature type="signal peptide" evidence="5">
    <location>
        <begin position="1"/>
        <end position="22"/>
    </location>
</feature>
<evidence type="ECO:0000256" key="2">
    <source>
        <dbReference type="ARBA" id="ARBA00022729"/>
    </source>
</evidence>
<dbReference type="STRING" id="6182.A0A4Z2DX79"/>
<gene>
    <name evidence="7" type="ORF">EWB00_010912</name>
</gene>
<keyword evidence="2 5" id="KW-0732">Signal</keyword>
<sequence>MFSCFLSCCLFCFTTFIHLLLSEESPKYNLVIQEHAVLDKLDDASVNVFSKTGQRFSCSWDTNSRVISENYTSHLSSSVVYSLLSIFNEFGCLTVKRGWWTYEFCFRKHVVQFHDGPKRTSETLLGFFQSEYNWDNFSETLQRPKYHSQFYSNGTICDLTNLPRKTEVQFICGDTQLFHILSVEEPETCVYLLKISTPSLCANSHFAVQFPTKPRDITCRPTLSESDYYRYSALNKSRHLTSRLSLIKELETLSPSKRVFTYKNMYNKLRNNRRRHKLNSLRRSTGAFLRSLERLSALYKKQSLKPLWSFYSGSSLHSINEDFYFWFHASPLGVDLLKFTSILLERNVVSRCPIPLDTVRIAIIVTKSIVWEVENYIKLFNKSLTPDQAVGMMQVFNLSDIHQSVLRIWHKLFSCTDLDLAHTMLSIVVRAYKKRNFNMPTINDIPLHSLPTEPRIIAKHAYLKYKSNFEFSHHGGSNNHKLLQHNEKVLNNFLSYEDYSRLFDVIEKAKDYINLLLVALKLNVKKLFFLHSKIEVSHNVEKQLKQTFSDSLANSDIKVLVIQGHDTIMKDKVHGVASSQGASDSLPYLQRQEIIQIMQKVVTNLDPEISEELDIIEKSENQLGLSTYYIMPGGSKKKEEKRIRKLEQNYGFTFR</sequence>
<evidence type="ECO:0000313" key="7">
    <source>
        <dbReference type="EMBL" id="TNN21154.1"/>
    </source>
</evidence>
<dbReference type="Proteomes" id="UP000311919">
    <property type="component" value="Unassembled WGS sequence"/>
</dbReference>
<accession>A0A4Z2DX79</accession>
<reference evidence="7 8" key="1">
    <citation type="submission" date="2019-03" db="EMBL/GenBank/DDBJ databases">
        <title>An improved genome assembly of the fluke Schistosoma japonicum.</title>
        <authorList>
            <person name="Hu W."/>
            <person name="Luo F."/>
            <person name="Yin M."/>
            <person name="Mo X."/>
            <person name="Sun C."/>
            <person name="Wu Q."/>
            <person name="Zhu B."/>
            <person name="Xiang M."/>
            <person name="Wang J."/>
            <person name="Wang Y."/>
            <person name="Zhang T."/>
            <person name="Xu B."/>
            <person name="Zheng H."/>
            <person name="Feng Z."/>
        </authorList>
    </citation>
    <scope>NUCLEOTIDE SEQUENCE [LARGE SCALE GENOMIC DNA]</scope>
    <source>
        <strain evidence="7">HuSjv2</strain>
        <tissue evidence="7">Worms</tissue>
    </source>
</reference>
<dbReference type="Pfam" id="PF07915">
    <property type="entry name" value="PRKCSH"/>
    <property type="match status" value="1"/>
</dbReference>
<protein>
    <submittedName>
        <fullName evidence="7">Protein OS-9</fullName>
    </submittedName>
</protein>
<dbReference type="InterPro" id="IPR045149">
    <property type="entry name" value="OS-9-like"/>
</dbReference>
<dbReference type="GO" id="GO:0005788">
    <property type="term" value="C:endoplasmic reticulum lumen"/>
    <property type="evidence" value="ECO:0007669"/>
    <property type="project" value="TreeGrafter"/>
</dbReference>
<keyword evidence="8" id="KW-1185">Reference proteome</keyword>
<evidence type="ECO:0000313" key="8">
    <source>
        <dbReference type="Proteomes" id="UP000311919"/>
    </source>
</evidence>
<comment type="caution">
    <text evidence="7">The sequence shown here is derived from an EMBL/GenBank/DDBJ whole genome shotgun (WGS) entry which is preliminary data.</text>
</comment>
<comment type="subcellular location">
    <subcellularLocation>
        <location evidence="1">Endoplasmic reticulum</location>
    </subcellularLocation>
</comment>
<evidence type="ECO:0000256" key="1">
    <source>
        <dbReference type="ARBA" id="ARBA00004240"/>
    </source>
</evidence>
<feature type="chain" id="PRO_5021235166" evidence="5">
    <location>
        <begin position="23"/>
        <end position="655"/>
    </location>
</feature>
<keyword evidence="3" id="KW-0256">Endoplasmic reticulum</keyword>
<dbReference type="OrthoDB" id="448954at2759"/>
<dbReference type="InterPro" id="IPR012913">
    <property type="entry name" value="OS9-like_dom"/>
</dbReference>
<evidence type="ECO:0000256" key="5">
    <source>
        <dbReference type="SAM" id="SignalP"/>
    </source>
</evidence>
<dbReference type="GO" id="GO:0030968">
    <property type="term" value="P:endoplasmic reticulum unfolded protein response"/>
    <property type="evidence" value="ECO:0007669"/>
    <property type="project" value="InterPro"/>
</dbReference>
<dbReference type="PANTHER" id="PTHR15414:SF5">
    <property type="entry name" value="PROTEIN OS-9"/>
    <property type="match status" value="1"/>
</dbReference>
<keyword evidence="4" id="KW-1015">Disulfide bond</keyword>
<dbReference type="GO" id="GO:0030970">
    <property type="term" value="P:retrograde protein transport, ER to cytosol"/>
    <property type="evidence" value="ECO:0007669"/>
    <property type="project" value="TreeGrafter"/>
</dbReference>
<evidence type="ECO:0000259" key="6">
    <source>
        <dbReference type="PROSITE" id="PS51914"/>
    </source>
</evidence>
<dbReference type="SUPFAM" id="SSF50911">
    <property type="entry name" value="Mannose 6-phosphate receptor domain"/>
    <property type="match status" value="1"/>
</dbReference>
<name>A0A4Z2DX79_SCHJA</name>
<dbReference type="Gene3D" id="2.70.130.10">
    <property type="entry name" value="Mannose-6-phosphate receptor binding domain"/>
    <property type="match status" value="1"/>
</dbReference>
<evidence type="ECO:0000256" key="4">
    <source>
        <dbReference type="ARBA" id="ARBA00023157"/>
    </source>
</evidence>
<organism evidence="7 8">
    <name type="scientific">Schistosoma japonicum</name>
    <name type="common">Blood fluke</name>
    <dbReference type="NCBI Taxonomy" id="6182"/>
    <lineage>
        <taxon>Eukaryota</taxon>
        <taxon>Metazoa</taxon>
        <taxon>Spiralia</taxon>
        <taxon>Lophotrochozoa</taxon>
        <taxon>Platyhelminthes</taxon>
        <taxon>Trematoda</taxon>
        <taxon>Digenea</taxon>
        <taxon>Strigeidida</taxon>
        <taxon>Schistosomatoidea</taxon>
        <taxon>Schistosomatidae</taxon>
        <taxon>Schistosoma</taxon>
    </lineage>
</organism>
<dbReference type="PROSITE" id="PS51914">
    <property type="entry name" value="MRH"/>
    <property type="match status" value="1"/>
</dbReference>
<dbReference type="AlphaFoldDB" id="A0A4Z2DX79"/>
<dbReference type="InterPro" id="IPR044865">
    <property type="entry name" value="MRH_dom"/>
</dbReference>
<dbReference type="EMBL" id="SKCS01000009">
    <property type="protein sequence ID" value="TNN21154.1"/>
    <property type="molecule type" value="Genomic_DNA"/>
</dbReference>
<evidence type="ECO:0000256" key="3">
    <source>
        <dbReference type="ARBA" id="ARBA00022824"/>
    </source>
</evidence>
<dbReference type="PANTHER" id="PTHR15414">
    <property type="entry name" value="OS-9-RELATED"/>
    <property type="match status" value="1"/>
</dbReference>
<dbReference type="InterPro" id="IPR009011">
    <property type="entry name" value="Man6P_isomerase_rcpt-bd_dom_sf"/>
</dbReference>